<dbReference type="InterPro" id="IPR050155">
    <property type="entry name" value="HAD-like_hydrolase_sf"/>
</dbReference>
<gene>
    <name evidence="1" type="ORF">DB31_7365</name>
</gene>
<dbReference type="InterPro" id="IPR036412">
    <property type="entry name" value="HAD-like_sf"/>
</dbReference>
<comment type="caution">
    <text evidence="1">The sequence shown here is derived from an EMBL/GenBank/DDBJ whole genome shotgun (WGS) entry which is preliminary data.</text>
</comment>
<dbReference type="PANTHER" id="PTHR43434:SF20">
    <property type="entry name" value="5'-NUCLEOTIDASE"/>
    <property type="match status" value="1"/>
</dbReference>
<dbReference type="Proteomes" id="UP000028725">
    <property type="component" value="Unassembled WGS sequence"/>
</dbReference>
<accession>A0A085WKB5</accession>
<dbReference type="Gene3D" id="3.40.50.1000">
    <property type="entry name" value="HAD superfamily/HAD-like"/>
    <property type="match status" value="1"/>
</dbReference>
<dbReference type="RefSeq" id="WP_044188629.1">
    <property type="nucleotide sequence ID" value="NZ_JMCB01000006.1"/>
</dbReference>
<dbReference type="PATRIC" id="fig|394096.3.peg.3406"/>
<dbReference type="SUPFAM" id="SSF56784">
    <property type="entry name" value="HAD-like"/>
    <property type="match status" value="1"/>
</dbReference>
<dbReference type="GO" id="GO:0005829">
    <property type="term" value="C:cytosol"/>
    <property type="evidence" value="ECO:0007669"/>
    <property type="project" value="TreeGrafter"/>
</dbReference>
<protein>
    <submittedName>
        <fullName evidence="1">Phosphoglycolate phosphatase</fullName>
    </submittedName>
</protein>
<dbReference type="PANTHER" id="PTHR43434">
    <property type="entry name" value="PHOSPHOGLYCOLATE PHOSPHATASE"/>
    <property type="match status" value="1"/>
</dbReference>
<dbReference type="EMBL" id="JMCB01000006">
    <property type="protein sequence ID" value="KFE68128.1"/>
    <property type="molecule type" value="Genomic_DNA"/>
</dbReference>
<dbReference type="OrthoDB" id="9793014at2"/>
<evidence type="ECO:0000313" key="2">
    <source>
        <dbReference type="Proteomes" id="UP000028725"/>
    </source>
</evidence>
<organism evidence="1 2">
    <name type="scientific">Hyalangium minutum</name>
    <dbReference type="NCBI Taxonomy" id="394096"/>
    <lineage>
        <taxon>Bacteria</taxon>
        <taxon>Pseudomonadati</taxon>
        <taxon>Myxococcota</taxon>
        <taxon>Myxococcia</taxon>
        <taxon>Myxococcales</taxon>
        <taxon>Cystobacterineae</taxon>
        <taxon>Archangiaceae</taxon>
        <taxon>Hyalangium</taxon>
    </lineage>
</organism>
<dbReference type="Gene3D" id="1.10.150.240">
    <property type="entry name" value="Putative phosphatase, domain 2"/>
    <property type="match status" value="1"/>
</dbReference>
<dbReference type="InterPro" id="IPR041492">
    <property type="entry name" value="HAD_2"/>
</dbReference>
<dbReference type="InterPro" id="IPR023198">
    <property type="entry name" value="PGP-like_dom2"/>
</dbReference>
<reference evidence="1 2" key="1">
    <citation type="submission" date="2014-04" db="EMBL/GenBank/DDBJ databases">
        <title>Genome assembly of Hyalangium minutum DSM 14724.</title>
        <authorList>
            <person name="Sharma G."/>
            <person name="Subramanian S."/>
        </authorList>
    </citation>
    <scope>NUCLEOTIDE SEQUENCE [LARGE SCALE GENOMIC DNA]</scope>
    <source>
        <strain evidence="1 2">DSM 14724</strain>
    </source>
</reference>
<dbReference type="STRING" id="394096.DB31_7365"/>
<dbReference type="Pfam" id="PF13419">
    <property type="entry name" value="HAD_2"/>
    <property type="match status" value="1"/>
</dbReference>
<dbReference type="GO" id="GO:0004713">
    <property type="term" value="F:protein tyrosine kinase activity"/>
    <property type="evidence" value="ECO:0007669"/>
    <property type="project" value="TreeGrafter"/>
</dbReference>
<dbReference type="InterPro" id="IPR023214">
    <property type="entry name" value="HAD_sf"/>
</dbReference>
<proteinExistence type="predicted"/>
<sequence>MNTIAPRNAIFFDLDGTLTDPFEGITACFQHALSKLGRPVPPAAELAPFIGPPLREGFATLLATQDQLLIEQGVSLFRERYATEGAFENQVYAEVPGMLRALGEESRRLFVATSKARVYAERIIEHFGLSPFFSHVYGAELDGRFDNKAELLEHALKQEGLDAASCIMVGDRAQDVRAARKNGLVPVGVAYGYGSREELLDAGAAVVCASPAEFVSWLRAHPPAASF</sequence>
<evidence type="ECO:0000313" key="1">
    <source>
        <dbReference type="EMBL" id="KFE68128.1"/>
    </source>
</evidence>
<name>A0A085WKB5_9BACT</name>
<keyword evidence="2" id="KW-1185">Reference proteome</keyword>
<dbReference type="AlphaFoldDB" id="A0A085WKB5"/>